<dbReference type="EMBL" id="CAJVCH010232136">
    <property type="protein sequence ID" value="CAG7732469.1"/>
    <property type="molecule type" value="Genomic_DNA"/>
</dbReference>
<dbReference type="AlphaFoldDB" id="A0A8J2P626"/>
<evidence type="ECO:0000313" key="1">
    <source>
        <dbReference type="EMBL" id="CAG7732469.1"/>
    </source>
</evidence>
<accession>A0A8J2P626</accession>
<reference evidence="1" key="1">
    <citation type="submission" date="2021-06" db="EMBL/GenBank/DDBJ databases">
        <authorList>
            <person name="Hodson N. C."/>
            <person name="Mongue J. A."/>
            <person name="Jaron S. K."/>
        </authorList>
    </citation>
    <scope>NUCLEOTIDE SEQUENCE</scope>
</reference>
<dbReference type="PANTHER" id="PTHR33053:SF24">
    <property type="entry name" value="TRANSPOSASE DOMAIN-CONTAINING PROTEIN"/>
    <property type="match status" value="1"/>
</dbReference>
<evidence type="ECO:0000313" key="2">
    <source>
        <dbReference type="Proteomes" id="UP000708208"/>
    </source>
</evidence>
<name>A0A8J2P626_9HEXA</name>
<dbReference type="Proteomes" id="UP000708208">
    <property type="component" value="Unassembled WGS sequence"/>
</dbReference>
<sequence>MSDIDHHVGISPLAQLKFGLVSSIVLDPMHLIYLGATRKLLFIWIKGKIPHRLPSRLVAELSTRNSDLAKYSPSEFVRKPRSFRYLDHFKSTEYRQFLLYTGPVILYGILPTEKFDHFILLHVACRILCTNNVPDEYLVLAQQLLVKFVEEGKKIYGKEFLVYNIHSLVHVVDDVRRYGALDSYSAWPFENRMQFFKKLLRGKQDPLAQVVRRILEMNVSGILHCAKTSTDNSDNFKVYMAKGDLRAVYKDHLVSSLHGDNCFLTIDGKIIKVRKILADRTSKVGLEKMCLEANVLQTSEFKQYPVCSSKLQVFSCSKDIVKLIKISFRELKQKFILLPFSETVDICFPLFQSIF</sequence>
<keyword evidence="2" id="KW-1185">Reference proteome</keyword>
<proteinExistence type="predicted"/>
<dbReference type="PANTHER" id="PTHR33053">
    <property type="entry name" value="PROTEIN, PUTATIVE-RELATED"/>
    <property type="match status" value="1"/>
</dbReference>
<gene>
    <name evidence="1" type="ORF">AFUS01_LOCUS20988</name>
</gene>
<evidence type="ECO:0008006" key="3">
    <source>
        <dbReference type="Google" id="ProtNLM"/>
    </source>
</evidence>
<dbReference type="OrthoDB" id="10053513at2759"/>
<organism evidence="1 2">
    <name type="scientific">Allacma fusca</name>
    <dbReference type="NCBI Taxonomy" id="39272"/>
    <lineage>
        <taxon>Eukaryota</taxon>
        <taxon>Metazoa</taxon>
        <taxon>Ecdysozoa</taxon>
        <taxon>Arthropoda</taxon>
        <taxon>Hexapoda</taxon>
        <taxon>Collembola</taxon>
        <taxon>Symphypleona</taxon>
        <taxon>Sminthuridae</taxon>
        <taxon>Allacma</taxon>
    </lineage>
</organism>
<comment type="caution">
    <text evidence="1">The sequence shown here is derived from an EMBL/GenBank/DDBJ whole genome shotgun (WGS) entry which is preliminary data.</text>
</comment>
<protein>
    <recommendedName>
        <fullName evidence="3">DUF4218 domain-containing protein</fullName>
    </recommendedName>
</protein>